<dbReference type="InterPro" id="IPR011444">
    <property type="entry name" value="DUF1549"/>
</dbReference>
<dbReference type="InterPro" id="IPR036909">
    <property type="entry name" value="Cyt_c-like_dom_sf"/>
</dbReference>
<dbReference type="SUPFAM" id="SSF49899">
    <property type="entry name" value="Concanavalin A-like lectins/glucanases"/>
    <property type="match status" value="1"/>
</dbReference>
<dbReference type="SMART" id="SM00560">
    <property type="entry name" value="LamGL"/>
    <property type="match status" value="1"/>
</dbReference>
<dbReference type="InterPro" id="IPR022655">
    <property type="entry name" value="DUF1553"/>
</dbReference>
<keyword evidence="1 3" id="KW-0732">Signal</keyword>
<keyword evidence="6" id="KW-1185">Reference proteome</keyword>
<dbReference type="GO" id="GO:0009055">
    <property type="term" value="F:electron transfer activity"/>
    <property type="evidence" value="ECO:0007669"/>
    <property type="project" value="InterPro"/>
</dbReference>
<dbReference type="Pfam" id="PF13385">
    <property type="entry name" value="Laminin_G_3"/>
    <property type="match status" value="1"/>
</dbReference>
<accession>M5RPM5</accession>
<dbReference type="AlphaFoldDB" id="M5RPM5"/>
<dbReference type="Proteomes" id="UP000011991">
    <property type="component" value="Unassembled WGS sequence"/>
</dbReference>
<dbReference type="Pfam" id="PF07583">
    <property type="entry name" value="PSCyt2"/>
    <property type="match status" value="1"/>
</dbReference>
<proteinExistence type="predicted"/>
<dbReference type="OrthoDB" id="127107at2"/>
<dbReference type="EMBL" id="ANOG01000266">
    <property type="protein sequence ID" value="EMI21250.1"/>
    <property type="molecule type" value="Genomic_DNA"/>
</dbReference>
<feature type="chain" id="PRO_5004070666" evidence="3">
    <location>
        <begin position="30"/>
        <end position="1038"/>
    </location>
</feature>
<dbReference type="PATRIC" id="fig|1265738.3.peg.1826"/>
<evidence type="ECO:0000256" key="2">
    <source>
        <dbReference type="ARBA" id="ARBA00023157"/>
    </source>
</evidence>
<evidence type="ECO:0000259" key="4">
    <source>
        <dbReference type="SMART" id="SM00560"/>
    </source>
</evidence>
<organism evidence="5 6">
    <name type="scientific">Rhodopirellula maiorica SM1</name>
    <dbReference type="NCBI Taxonomy" id="1265738"/>
    <lineage>
        <taxon>Bacteria</taxon>
        <taxon>Pseudomonadati</taxon>
        <taxon>Planctomycetota</taxon>
        <taxon>Planctomycetia</taxon>
        <taxon>Pirellulales</taxon>
        <taxon>Pirellulaceae</taxon>
        <taxon>Novipirellula</taxon>
    </lineage>
</organism>
<dbReference type="Pfam" id="PF07587">
    <property type="entry name" value="PSD1"/>
    <property type="match status" value="1"/>
</dbReference>
<dbReference type="Pfam" id="PF07635">
    <property type="entry name" value="PSCyt1"/>
    <property type="match status" value="1"/>
</dbReference>
<dbReference type="InterPro" id="IPR013320">
    <property type="entry name" value="ConA-like_dom_sf"/>
</dbReference>
<feature type="signal peptide" evidence="3">
    <location>
        <begin position="1"/>
        <end position="29"/>
    </location>
</feature>
<name>M5RPM5_9BACT</name>
<reference evidence="5 6" key="1">
    <citation type="journal article" date="2013" name="Mar. Genomics">
        <title>Expression of sulfatases in Rhodopirellula baltica and the diversity of sulfatases in the genus Rhodopirellula.</title>
        <authorList>
            <person name="Wegner C.E."/>
            <person name="Richter-Heitmann T."/>
            <person name="Klindworth A."/>
            <person name="Klockow C."/>
            <person name="Richter M."/>
            <person name="Achstetter T."/>
            <person name="Glockner F.O."/>
            <person name="Harder J."/>
        </authorList>
    </citation>
    <scope>NUCLEOTIDE SEQUENCE [LARGE SCALE GENOMIC DNA]</scope>
    <source>
        <strain evidence="5 6">SM1</strain>
    </source>
</reference>
<evidence type="ECO:0000313" key="6">
    <source>
        <dbReference type="Proteomes" id="UP000011991"/>
    </source>
</evidence>
<keyword evidence="2" id="KW-1015">Disulfide bond</keyword>
<protein>
    <submittedName>
        <fullName evidence="5">Secreted protein containing DUF1549</fullName>
    </submittedName>
</protein>
<dbReference type="GO" id="GO:0020037">
    <property type="term" value="F:heme binding"/>
    <property type="evidence" value="ECO:0007669"/>
    <property type="project" value="InterPro"/>
</dbReference>
<comment type="caution">
    <text evidence="5">The sequence shown here is derived from an EMBL/GenBank/DDBJ whole genome shotgun (WGS) entry which is preliminary data.</text>
</comment>
<dbReference type="PANTHER" id="PTHR35889">
    <property type="entry name" value="CYCLOINULO-OLIGOSACCHARIDE FRUCTANOTRANSFERASE-RELATED"/>
    <property type="match status" value="1"/>
</dbReference>
<dbReference type="InterPro" id="IPR011429">
    <property type="entry name" value="Cyt_c_Planctomycete-type"/>
</dbReference>
<dbReference type="PANTHER" id="PTHR35889:SF3">
    <property type="entry name" value="F-BOX DOMAIN-CONTAINING PROTEIN"/>
    <property type="match status" value="1"/>
</dbReference>
<evidence type="ECO:0000256" key="1">
    <source>
        <dbReference type="ARBA" id="ARBA00022729"/>
    </source>
</evidence>
<evidence type="ECO:0000256" key="3">
    <source>
        <dbReference type="SAM" id="SignalP"/>
    </source>
</evidence>
<evidence type="ECO:0000313" key="5">
    <source>
        <dbReference type="EMBL" id="EMI21250.1"/>
    </source>
</evidence>
<dbReference type="InterPro" id="IPR006558">
    <property type="entry name" value="LamG-like"/>
</dbReference>
<dbReference type="SUPFAM" id="SSF46626">
    <property type="entry name" value="Cytochrome c"/>
    <property type="match status" value="1"/>
</dbReference>
<sequence length="1038" mass="115931">MSVVEACRFATRAFLFAVFSTVVASISWAEDPAHSVSPPRFNFDVRPILSENCFHCHGFDEAAREADLRLDTEDGAKEYAIEPGDATQSEVYLRIISDDPDLRMPPASSGRSLSEDQIETIRQWIDHGAEYEGHWSFTAPQRPEVPEPGEEQRTHNAIDAFVQSKLAKNNLSLAPEADRETLIRRVTFDLTGLPPTIAEIDSFLADESPDAYERLVDRLLERDAYGERMAADWLDVARYSDTYGFQVDRDRFVWPWRDWVIQAFNQNMPYDQFITEQLAGDLLPDATRDQILATTFNRLHPQECEGGSVPEEFRIESVADRTQTVATGIMGLTMECCRCHDHKYDPLKQKEYFQLSAFFDNIAEAGLYSFFTNAIPTPTLPLPTADQEQQLSATSIAADAASQTLKSAITERSAAAEKWAAEIESIAAESLETELQLAKPILALDFEDKPSGPNTQTDGVVGHAVTLTGDDPINTKVGNFSRSTPFSISCWIKTPDVKQRAVIFHRSRAWTDAASRGYELLIDNGRLSWSLIHFWPGNAISIRSTDVIPTNQWIHVVVSNDGSSSAAGLAIYVDGKQVETETVRDALTKNITGGGGDNIAIGERFRDNGFKHGSVDEFQVYDTMLTELEIQRLSAAKRPPANPIAGSNEQLRDHYLGRIDETVNQARSELTEARKNLCAVQDAVAEIMVMQELSEPKPSYLLERGMYDQRGEPVEPGTPGTLLDFPADAPRNRLGLAQWLTRNDHPLTSRVAVNRLWQICFGEGIVRTPEDFGSQGAPPTHPELLDWLAVQFVDDGWDIKRMLKLIVSSATYRQSSQNPDPQAVASDPENRFLSRFPSYRLPAEMLRDSVLAMSERLVSTIGGPPVKPYDIEESFSPSKRGSGDALYRRSLYTYWKRTGPAPTMMTLDAAKRDVCQVKRERTSSPLQAFVLMNGPQFIEAGRVTAEKLIRLHDDDTTAILVDAFRRTTSRKPSPAQLNTLQTLYQAQLDYFSEHDDRTSQFLAIGDTEIDEAMDRVALAATSVVVGTLMNFDLSVMKR</sequence>
<gene>
    <name evidence="5" type="ORF">RMSM_01834</name>
</gene>
<feature type="domain" description="LamG-like jellyroll fold" evidence="4">
    <location>
        <begin position="484"/>
        <end position="628"/>
    </location>
</feature>
<dbReference type="Gene3D" id="2.60.120.200">
    <property type="match status" value="1"/>
</dbReference>